<protein>
    <submittedName>
        <fullName evidence="1">Uncharacterized protein</fullName>
    </submittedName>
</protein>
<dbReference type="EMBL" id="BAAFSG010000001">
    <property type="protein sequence ID" value="GAB1252911.1"/>
    <property type="molecule type" value="Genomic_DNA"/>
</dbReference>
<evidence type="ECO:0000313" key="2">
    <source>
        <dbReference type="Proteomes" id="UP001628192"/>
    </source>
</evidence>
<reference evidence="1 2" key="1">
    <citation type="journal article" date="2025" name="Int. J. Syst. Evol. Microbiol.">
        <title>Desulfovibrio falkowii sp. nov., Porphyromonas miyakawae sp. nov., Mediterraneibacter flintii sp. nov. and Owariibacterium komagatae gen. nov., sp. nov., isolated from human faeces.</title>
        <authorList>
            <person name="Hamaguchi T."/>
            <person name="Ohara M."/>
            <person name="Hisatomi A."/>
            <person name="Sekiguchi K."/>
            <person name="Takeda J.I."/>
            <person name="Ueyama J."/>
            <person name="Ito M."/>
            <person name="Nishiwaki H."/>
            <person name="Ogi T."/>
            <person name="Hirayama M."/>
            <person name="Ohkuma M."/>
            <person name="Sakamoto M."/>
            <person name="Ohno K."/>
        </authorList>
    </citation>
    <scope>NUCLEOTIDE SEQUENCE [LARGE SCALE GENOMIC DNA]</scope>
    <source>
        <strain evidence="1 2">13CB8C</strain>
    </source>
</reference>
<accession>A0ABQ0E5N6</accession>
<proteinExistence type="predicted"/>
<gene>
    <name evidence="1" type="ORF">Defa_03980</name>
</gene>
<evidence type="ECO:0000313" key="1">
    <source>
        <dbReference type="EMBL" id="GAB1252911.1"/>
    </source>
</evidence>
<name>A0ABQ0E5N6_9BACT</name>
<keyword evidence="2" id="KW-1185">Reference proteome</keyword>
<organism evidence="1 2">
    <name type="scientific">Desulfovibrio falkowii</name>
    <dbReference type="NCBI Taxonomy" id="3136602"/>
    <lineage>
        <taxon>Bacteria</taxon>
        <taxon>Pseudomonadati</taxon>
        <taxon>Thermodesulfobacteriota</taxon>
        <taxon>Desulfovibrionia</taxon>
        <taxon>Desulfovibrionales</taxon>
        <taxon>Desulfovibrionaceae</taxon>
        <taxon>Desulfovibrio</taxon>
    </lineage>
</organism>
<sequence>MMGRNVFRHTQIFVKICTEMPQGEMPCAGIAAWNQSRAFSRWECSGGGAGNVRCEGAGATVRKKDGLPLFGLSAISLAA</sequence>
<dbReference type="Proteomes" id="UP001628192">
    <property type="component" value="Unassembled WGS sequence"/>
</dbReference>
<comment type="caution">
    <text evidence="1">The sequence shown here is derived from an EMBL/GenBank/DDBJ whole genome shotgun (WGS) entry which is preliminary data.</text>
</comment>